<proteinExistence type="predicted"/>
<keyword evidence="2" id="KW-1185">Reference proteome</keyword>
<accession>A0ABD2C2F7</accession>
<dbReference type="EMBL" id="JAYRBN010000061">
    <property type="protein sequence ID" value="KAL2739215.1"/>
    <property type="molecule type" value="Genomic_DNA"/>
</dbReference>
<evidence type="ECO:0000313" key="2">
    <source>
        <dbReference type="Proteomes" id="UP001607303"/>
    </source>
</evidence>
<organism evidence="1 2">
    <name type="scientific">Vespula maculifrons</name>
    <name type="common">Eastern yellow jacket</name>
    <name type="synonym">Wasp</name>
    <dbReference type="NCBI Taxonomy" id="7453"/>
    <lineage>
        <taxon>Eukaryota</taxon>
        <taxon>Metazoa</taxon>
        <taxon>Ecdysozoa</taxon>
        <taxon>Arthropoda</taxon>
        <taxon>Hexapoda</taxon>
        <taxon>Insecta</taxon>
        <taxon>Pterygota</taxon>
        <taxon>Neoptera</taxon>
        <taxon>Endopterygota</taxon>
        <taxon>Hymenoptera</taxon>
        <taxon>Apocrita</taxon>
        <taxon>Aculeata</taxon>
        <taxon>Vespoidea</taxon>
        <taxon>Vespidae</taxon>
        <taxon>Vespinae</taxon>
        <taxon>Vespula</taxon>
    </lineage>
</organism>
<evidence type="ECO:0000313" key="1">
    <source>
        <dbReference type="EMBL" id="KAL2739215.1"/>
    </source>
</evidence>
<dbReference type="Proteomes" id="UP001607303">
    <property type="component" value="Unassembled WGS sequence"/>
</dbReference>
<sequence>MRCASKQRRGYLRRKIRKWKMLELNDDKKSKQIWKERITRWTDVNSRVKWNDDLLSLDAFRTCVAFFSTEDKKKKDK</sequence>
<reference evidence="1 2" key="1">
    <citation type="journal article" date="2024" name="Ann. Entomol. Soc. Am.">
        <title>Genomic analyses of the southern and eastern yellowjacket wasps (Hymenoptera: Vespidae) reveal evolutionary signatures of social life.</title>
        <authorList>
            <person name="Catto M.A."/>
            <person name="Caine P.B."/>
            <person name="Orr S.E."/>
            <person name="Hunt B.G."/>
            <person name="Goodisman M.A.D."/>
        </authorList>
    </citation>
    <scope>NUCLEOTIDE SEQUENCE [LARGE SCALE GENOMIC DNA]</scope>
    <source>
        <strain evidence="1">232</strain>
        <tissue evidence="1">Head and thorax</tissue>
    </source>
</reference>
<gene>
    <name evidence="1" type="ORF">V1477_010604</name>
</gene>
<protein>
    <submittedName>
        <fullName evidence="1">Uncharacterized protein</fullName>
    </submittedName>
</protein>
<name>A0ABD2C2F7_VESMC</name>
<comment type="caution">
    <text evidence="1">The sequence shown here is derived from an EMBL/GenBank/DDBJ whole genome shotgun (WGS) entry which is preliminary data.</text>
</comment>
<dbReference type="AlphaFoldDB" id="A0ABD2C2F7"/>